<dbReference type="Proteomes" id="UP001066276">
    <property type="component" value="Chromosome 10"/>
</dbReference>
<gene>
    <name evidence="1" type="ORF">NDU88_000965</name>
</gene>
<organism evidence="1 2">
    <name type="scientific">Pleurodeles waltl</name>
    <name type="common">Iberian ribbed newt</name>
    <dbReference type="NCBI Taxonomy" id="8319"/>
    <lineage>
        <taxon>Eukaryota</taxon>
        <taxon>Metazoa</taxon>
        <taxon>Chordata</taxon>
        <taxon>Craniata</taxon>
        <taxon>Vertebrata</taxon>
        <taxon>Euteleostomi</taxon>
        <taxon>Amphibia</taxon>
        <taxon>Batrachia</taxon>
        <taxon>Caudata</taxon>
        <taxon>Salamandroidea</taxon>
        <taxon>Salamandridae</taxon>
        <taxon>Pleurodelinae</taxon>
        <taxon>Pleurodeles</taxon>
    </lineage>
</organism>
<keyword evidence="2" id="KW-1185">Reference proteome</keyword>
<accession>A0AAV7LY43</accession>
<comment type="caution">
    <text evidence="1">The sequence shown here is derived from an EMBL/GenBank/DDBJ whole genome shotgun (WGS) entry which is preliminary data.</text>
</comment>
<protein>
    <recommendedName>
        <fullName evidence="3">C2H2-type domain-containing protein</fullName>
    </recommendedName>
</protein>
<evidence type="ECO:0000313" key="2">
    <source>
        <dbReference type="Proteomes" id="UP001066276"/>
    </source>
</evidence>
<proteinExistence type="predicted"/>
<dbReference type="EMBL" id="JANPWB010000014">
    <property type="protein sequence ID" value="KAJ1095814.1"/>
    <property type="molecule type" value="Genomic_DNA"/>
</dbReference>
<dbReference type="AlphaFoldDB" id="A0AAV7LY43"/>
<reference evidence="1" key="1">
    <citation type="journal article" date="2022" name="bioRxiv">
        <title>Sequencing and chromosome-scale assembly of the giantPleurodeles waltlgenome.</title>
        <authorList>
            <person name="Brown T."/>
            <person name="Elewa A."/>
            <person name="Iarovenko S."/>
            <person name="Subramanian E."/>
            <person name="Araus A.J."/>
            <person name="Petzold A."/>
            <person name="Susuki M."/>
            <person name="Suzuki K.-i.T."/>
            <person name="Hayashi T."/>
            <person name="Toyoda A."/>
            <person name="Oliveira C."/>
            <person name="Osipova E."/>
            <person name="Leigh N.D."/>
            <person name="Simon A."/>
            <person name="Yun M.H."/>
        </authorList>
    </citation>
    <scope>NUCLEOTIDE SEQUENCE</scope>
    <source>
        <strain evidence="1">20211129_DDA</strain>
        <tissue evidence="1">Liver</tissue>
    </source>
</reference>
<name>A0AAV7LY43_PLEWA</name>
<evidence type="ECO:0000313" key="1">
    <source>
        <dbReference type="EMBL" id="KAJ1095814.1"/>
    </source>
</evidence>
<feature type="non-terminal residue" evidence="1">
    <location>
        <position position="89"/>
    </location>
</feature>
<evidence type="ECO:0008006" key="3">
    <source>
        <dbReference type="Google" id="ProtNLM"/>
    </source>
</evidence>
<feature type="non-terminal residue" evidence="1">
    <location>
        <position position="1"/>
    </location>
</feature>
<sequence length="89" mass="10253">AVQSSLTWSACIIGSCRAVFTRTEQIYHRQKQCSLHSHRTYTPQTAAVQCSLTLNRYHRQQQRRLHSHRTHTQQAGAVQSSLTWNTCIT</sequence>